<evidence type="ECO:0000256" key="1">
    <source>
        <dbReference type="SAM" id="Coils"/>
    </source>
</evidence>
<accession>A0A1X0RCQ0</accession>
<dbReference type="EMBL" id="KV921873">
    <property type="protein sequence ID" value="ORE09658.1"/>
    <property type="molecule type" value="Genomic_DNA"/>
</dbReference>
<protein>
    <submittedName>
        <fullName evidence="2">Uncharacterized protein</fullName>
    </submittedName>
</protein>
<sequence length="181" mass="20918">MNDLEEVRYPHRLNVLVYPILKCLILKSQKHVFLFEMSAVVEEVEALKSKLKEYEKKEASWKEEHAQLLNFQKKLTQAGSHLKALTQENANLSKKMAEEKKQREELSKEINDLKTKLDNTKKGHQKEIKQLVDILETTIDEEHKNSPDVSTSTLLDSYIKSVQKRIPKKAINAPLSQAVQV</sequence>
<reference evidence="2" key="1">
    <citation type="journal article" date="2016" name="Proc. Natl. Acad. Sci. U.S.A.">
        <title>Lipid metabolic changes in an early divergent fungus govern the establishment of a mutualistic symbiosis with endobacteria.</title>
        <authorList>
            <person name="Lastovetsky O.A."/>
            <person name="Gaspar M.L."/>
            <person name="Mondo S.J."/>
            <person name="LaButti K.M."/>
            <person name="Sandor L."/>
            <person name="Grigoriev I.V."/>
            <person name="Henry S.A."/>
            <person name="Pawlowska T.E."/>
        </authorList>
    </citation>
    <scope>NUCLEOTIDE SEQUENCE [LARGE SCALE GENOMIC DNA]</scope>
    <source>
        <strain evidence="2">ATCC 52814</strain>
    </source>
</reference>
<organism evidence="2">
    <name type="scientific">Rhizopus microsporus var. microsporus</name>
    <dbReference type="NCBI Taxonomy" id="86635"/>
    <lineage>
        <taxon>Eukaryota</taxon>
        <taxon>Fungi</taxon>
        <taxon>Fungi incertae sedis</taxon>
        <taxon>Mucoromycota</taxon>
        <taxon>Mucoromycotina</taxon>
        <taxon>Mucoromycetes</taxon>
        <taxon>Mucorales</taxon>
        <taxon>Mucorineae</taxon>
        <taxon>Rhizopodaceae</taxon>
        <taxon>Rhizopus</taxon>
    </lineage>
</organism>
<dbReference type="VEuPathDB" id="FungiDB:BCV72DRAFT_55324"/>
<name>A0A1X0RCQ0_RHIZD</name>
<dbReference type="Proteomes" id="UP000242414">
    <property type="component" value="Unassembled WGS sequence"/>
</dbReference>
<keyword evidence="1" id="KW-0175">Coiled coil</keyword>
<feature type="coiled-coil region" evidence="1">
    <location>
        <begin position="37"/>
        <end position="123"/>
    </location>
</feature>
<gene>
    <name evidence="2" type="ORF">BCV72DRAFT_55324</name>
</gene>
<dbReference type="AlphaFoldDB" id="A0A1X0RCQ0"/>
<evidence type="ECO:0000313" key="2">
    <source>
        <dbReference type="EMBL" id="ORE09658.1"/>
    </source>
</evidence>
<proteinExistence type="predicted"/>